<dbReference type="OrthoDB" id="10032492at2759"/>
<feature type="domain" description="CWH43-like N-terminal" evidence="2">
    <location>
        <begin position="16"/>
        <end position="225"/>
    </location>
</feature>
<feature type="transmembrane region" description="Helical" evidence="1">
    <location>
        <begin position="140"/>
        <end position="161"/>
    </location>
</feature>
<feature type="transmembrane region" description="Helical" evidence="1">
    <location>
        <begin position="108"/>
        <end position="128"/>
    </location>
</feature>
<sequence length="248" mass="28040">MGIKFPSHLRVPPRHLWLFPFVSGASWLLTLTALLITWIAKGMPRYPHQTNPYVAFISNIAAFQLKPVFFIGSTITGFAFIGTIYSVHWARYDPRMYGIDDARWKKTISLTSVMAGTIAGISLSLLSAMDTFRYHKKHRILLMICFGGLFVTCLCTAVVYFDQILTPSPFKRLRTYCMISTVLVLCQVGIGVSFIALLYEGYYRIAGCLEWTETFLGGFYVLTFIGFVAAPEEGINNREREALLQSQE</sequence>
<keyword evidence="4" id="KW-1185">Reference proteome</keyword>
<gene>
    <name evidence="3" type="ORF">M501DRAFT_477228</name>
</gene>
<dbReference type="Proteomes" id="UP000799429">
    <property type="component" value="Unassembled WGS sequence"/>
</dbReference>
<keyword evidence="1" id="KW-0812">Transmembrane</keyword>
<feature type="transmembrane region" description="Helical" evidence="1">
    <location>
        <begin position="211"/>
        <end position="230"/>
    </location>
</feature>
<name>A0A9P4S3H4_9PEZI</name>
<feature type="transmembrane region" description="Helical" evidence="1">
    <location>
        <begin position="173"/>
        <end position="199"/>
    </location>
</feature>
<evidence type="ECO:0000313" key="4">
    <source>
        <dbReference type="Proteomes" id="UP000799429"/>
    </source>
</evidence>
<dbReference type="Pfam" id="PF10277">
    <property type="entry name" value="Frag1"/>
    <property type="match status" value="1"/>
</dbReference>
<protein>
    <recommendedName>
        <fullName evidence="2">CWH43-like N-terminal domain-containing protein</fullName>
    </recommendedName>
</protein>
<keyword evidence="1" id="KW-0472">Membrane</keyword>
<proteinExistence type="predicted"/>
<organism evidence="3 4">
    <name type="scientific">Patellaria atrata CBS 101060</name>
    <dbReference type="NCBI Taxonomy" id="1346257"/>
    <lineage>
        <taxon>Eukaryota</taxon>
        <taxon>Fungi</taxon>
        <taxon>Dikarya</taxon>
        <taxon>Ascomycota</taxon>
        <taxon>Pezizomycotina</taxon>
        <taxon>Dothideomycetes</taxon>
        <taxon>Dothideomycetes incertae sedis</taxon>
        <taxon>Patellariales</taxon>
        <taxon>Patellariaceae</taxon>
        <taxon>Patellaria</taxon>
    </lineage>
</organism>
<dbReference type="AlphaFoldDB" id="A0A9P4S3H4"/>
<reference evidence="3" key="1">
    <citation type="journal article" date="2020" name="Stud. Mycol.">
        <title>101 Dothideomycetes genomes: a test case for predicting lifestyles and emergence of pathogens.</title>
        <authorList>
            <person name="Haridas S."/>
            <person name="Albert R."/>
            <person name="Binder M."/>
            <person name="Bloem J."/>
            <person name="Labutti K."/>
            <person name="Salamov A."/>
            <person name="Andreopoulos B."/>
            <person name="Baker S."/>
            <person name="Barry K."/>
            <person name="Bills G."/>
            <person name="Bluhm B."/>
            <person name="Cannon C."/>
            <person name="Castanera R."/>
            <person name="Culley D."/>
            <person name="Daum C."/>
            <person name="Ezra D."/>
            <person name="Gonzalez J."/>
            <person name="Henrissat B."/>
            <person name="Kuo A."/>
            <person name="Liang C."/>
            <person name="Lipzen A."/>
            <person name="Lutzoni F."/>
            <person name="Magnuson J."/>
            <person name="Mondo S."/>
            <person name="Nolan M."/>
            <person name="Ohm R."/>
            <person name="Pangilinan J."/>
            <person name="Park H.-J."/>
            <person name="Ramirez L."/>
            <person name="Alfaro M."/>
            <person name="Sun H."/>
            <person name="Tritt A."/>
            <person name="Yoshinaga Y."/>
            <person name="Zwiers L.-H."/>
            <person name="Turgeon B."/>
            <person name="Goodwin S."/>
            <person name="Spatafora J."/>
            <person name="Crous P."/>
            <person name="Grigoriev I."/>
        </authorList>
    </citation>
    <scope>NUCLEOTIDE SEQUENCE</scope>
    <source>
        <strain evidence="3">CBS 101060</strain>
    </source>
</reference>
<feature type="transmembrane region" description="Helical" evidence="1">
    <location>
        <begin position="68"/>
        <end position="88"/>
    </location>
</feature>
<comment type="caution">
    <text evidence="3">The sequence shown here is derived from an EMBL/GenBank/DDBJ whole genome shotgun (WGS) entry which is preliminary data.</text>
</comment>
<keyword evidence="1" id="KW-1133">Transmembrane helix</keyword>
<feature type="transmembrane region" description="Helical" evidence="1">
    <location>
        <begin position="16"/>
        <end position="40"/>
    </location>
</feature>
<evidence type="ECO:0000313" key="3">
    <source>
        <dbReference type="EMBL" id="KAF2835015.1"/>
    </source>
</evidence>
<evidence type="ECO:0000256" key="1">
    <source>
        <dbReference type="SAM" id="Phobius"/>
    </source>
</evidence>
<dbReference type="InterPro" id="IPR019402">
    <property type="entry name" value="CWH43_N"/>
</dbReference>
<accession>A0A9P4S3H4</accession>
<dbReference type="EMBL" id="MU006112">
    <property type="protein sequence ID" value="KAF2835015.1"/>
    <property type="molecule type" value="Genomic_DNA"/>
</dbReference>
<evidence type="ECO:0000259" key="2">
    <source>
        <dbReference type="Pfam" id="PF10277"/>
    </source>
</evidence>